<dbReference type="EMBL" id="JAGQLJ010000040">
    <property type="protein sequence ID" value="MCA9380990.1"/>
    <property type="molecule type" value="Genomic_DNA"/>
</dbReference>
<organism evidence="2 3">
    <name type="scientific">Candidatus Dojkabacteria bacterium</name>
    <dbReference type="NCBI Taxonomy" id="2099670"/>
    <lineage>
        <taxon>Bacteria</taxon>
        <taxon>Candidatus Dojkabacteria</taxon>
    </lineage>
</organism>
<name>A0A955L1M6_9BACT</name>
<gene>
    <name evidence="2" type="ORF">KC678_01890</name>
</gene>
<keyword evidence="1" id="KW-0812">Transmembrane</keyword>
<protein>
    <recommendedName>
        <fullName evidence="4">Sortase</fullName>
    </recommendedName>
</protein>
<dbReference type="SUPFAM" id="SSF63817">
    <property type="entry name" value="Sortase"/>
    <property type="match status" value="1"/>
</dbReference>
<keyword evidence="1" id="KW-0472">Membrane</keyword>
<sequence>MNKALKTYIIASVVFISVSLVYILPALFNLQKAEAQAITPNNSNVVLPSVQTNIKPVEQDVVVKTCRGNWLYISSVGIKIDLGYENVSSWNYKSIPSILSETKGNENTVILGHNYCEGGNCFSPTTDFAQIINVQKGDIAAACIDNILYQGEVLVSKSFDDSATYILDNWLDRPIVTAFTCYGECYSQSCQEVKSRWAIAFAKN</sequence>
<dbReference type="InterPro" id="IPR023365">
    <property type="entry name" value="Sortase_dom-sf"/>
</dbReference>
<comment type="caution">
    <text evidence="2">The sequence shown here is derived from an EMBL/GenBank/DDBJ whole genome shotgun (WGS) entry which is preliminary data.</text>
</comment>
<reference evidence="2" key="2">
    <citation type="journal article" date="2021" name="Microbiome">
        <title>Successional dynamics and alternative stable states in a saline activated sludge microbial community over 9 years.</title>
        <authorList>
            <person name="Wang Y."/>
            <person name="Ye J."/>
            <person name="Ju F."/>
            <person name="Liu L."/>
            <person name="Boyd J.A."/>
            <person name="Deng Y."/>
            <person name="Parks D.H."/>
            <person name="Jiang X."/>
            <person name="Yin X."/>
            <person name="Woodcroft B.J."/>
            <person name="Tyson G.W."/>
            <person name="Hugenholtz P."/>
            <person name="Polz M.F."/>
            <person name="Zhang T."/>
        </authorList>
    </citation>
    <scope>NUCLEOTIDE SEQUENCE</scope>
    <source>
        <strain evidence="2">HKST-UBA13</strain>
    </source>
</reference>
<feature type="transmembrane region" description="Helical" evidence="1">
    <location>
        <begin position="7"/>
        <end position="28"/>
    </location>
</feature>
<evidence type="ECO:0008006" key="4">
    <source>
        <dbReference type="Google" id="ProtNLM"/>
    </source>
</evidence>
<proteinExistence type="predicted"/>
<reference evidence="2" key="1">
    <citation type="submission" date="2020-04" db="EMBL/GenBank/DDBJ databases">
        <authorList>
            <person name="Zhang T."/>
        </authorList>
    </citation>
    <scope>NUCLEOTIDE SEQUENCE</scope>
    <source>
        <strain evidence="2">HKST-UBA13</strain>
    </source>
</reference>
<accession>A0A955L1M6</accession>
<dbReference type="Proteomes" id="UP000775877">
    <property type="component" value="Unassembled WGS sequence"/>
</dbReference>
<dbReference type="AlphaFoldDB" id="A0A955L1M6"/>
<evidence type="ECO:0000256" key="1">
    <source>
        <dbReference type="SAM" id="Phobius"/>
    </source>
</evidence>
<evidence type="ECO:0000313" key="3">
    <source>
        <dbReference type="Proteomes" id="UP000775877"/>
    </source>
</evidence>
<evidence type="ECO:0000313" key="2">
    <source>
        <dbReference type="EMBL" id="MCA9380990.1"/>
    </source>
</evidence>
<keyword evidence="1" id="KW-1133">Transmembrane helix</keyword>